<dbReference type="PANTHER" id="PTHR11748">
    <property type="entry name" value="D-LACTATE DEHYDROGENASE"/>
    <property type="match status" value="1"/>
</dbReference>
<evidence type="ECO:0000313" key="14">
    <source>
        <dbReference type="Proteomes" id="UP000308652"/>
    </source>
</evidence>
<dbReference type="GO" id="GO:0008720">
    <property type="term" value="F:D-lactate dehydrogenase (NAD+) activity"/>
    <property type="evidence" value="ECO:0007669"/>
    <property type="project" value="TreeGrafter"/>
</dbReference>
<evidence type="ECO:0000259" key="12">
    <source>
        <dbReference type="PROSITE" id="PS51387"/>
    </source>
</evidence>
<accession>A0A5C3MCR7</accession>
<evidence type="ECO:0000256" key="6">
    <source>
        <dbReference type="ARBA" id="ARBA00022946"/>
    </source>
</evidence>
<evidence type="ECO:0000256" key="5">
    <source>
        <dbReference type="ARBA" id="ARBA00022827"/>
    </source>
</evidence>
<evidence type="ECO:0000313" key="13">
    <source>
        <dbReference type="EMBL" id="TFK42707.1"/>
    </source>
</evidence>
<dbReference type="PROSITE" id="PS51387">
    <property type="entry name" value="FAD_PCMH"/>
    <property type="match status" value="1"/>
</dbReference>
<dbReference type="Gene3D" id="1.10.45.10">
    <property type="entry name" value="Vanillyl-alcohol Oxidase, Chain A, domain 4"/>
    <property type="match status" value="1"/>
</dbReference>
<keyword evidence="6" id="KW-0809">Transit peptide</keyword>
<dbReference type="InterPro" id="IPR036318">
    <property type="entry name" value="FAD-bd_PCMH-like_sf"/>
</dbReference>
<evidence type="ECO:0000256" key="7">
    <source>
        <dbReference type="ARBA" id="ARBA00023002"/>
    </source>
</evidence>
<dbReference type="Proteomes" id="UP000308652">
    <property type="component" value="Unassembled WGS sequence"/>
</dbReference>
<dbReference type="FunFam" id="3.30.465.10:FF:000014">
    <property type="entry name" value="D-lactate dehydrogenase (Cytochrome), putative"/>
    <property type="match status" value="1"/>
</dbReference>
<dbReference type="Gene3D" id="3.30.465.10">
    <property type="match status" value="1"/>
</dbReference>
<dbReference type="Gene3D" id="3.30.70.2740">
    <property type="match status" value="1"/>
</dbReference>
<dbReference type="GO" id="GO:1903457">
    <property type="term" value="P:lactate catabolic process"/>
    <property type="evidence" value="ECO:0007669"/>
    <property type="project" value="TreeGrafter"/>
</dbReference>
<dbReference type="Pfam" id="PF02913">
    <property type="entry name" value="FAD-oxidase_C"/>
    <property type="match status" value="1"/>
</dbReference>
<keyword evidence="8" id="KW-0496">Mitochondrion</keyword>
<dbReference type="GO" id="GO:0004458">
    <property type="term" value="F:D-lactate dehydrogenase (cytochrome) activity"/>
    <property type="evidence" value="ECO:0007669"/>
    <property type="project" value="UniProtKB-EC"/>
</dbReference>
<dbReference type="AlphaFoldDB" id="A0A5C3MCR7"/>
<evidence type="ECO:0000256" key="10">
    <source>
        <dbReference type="ARBA" id="ARBA00051436"/>
    </source>
</evidence>
<dbReference type="SUPFAM" id="SSF56176">
    <property type="entry name" value="FAD-binding/transporter-associated domain-like"/>
    <property type="match status" value="1"/>
</dbReference>
<sequence length="582" mass="63540">MFAARRAGGRVLVLEYLASRNALSRLNPSGVRYYARIEGKSLSDPIRRPAPQKGLLRYSPWSNSFPGSLSTRILVQAATYALLIVGATELIDNYFFPKSEIEQYTPKSRYAGPKELSLAINELRIALPESNAVSTDPDKLSTHGSSEHSYHPTSPHAVVVCPQTTEDVVKIMNIARKYRVPITAYSGATSLEGHFAGYPTGSICIDMSGMDKILQINASDSDLICQAGARWEDVNQTLKDNNIPLFFPLDPGPGATIGGMIGTGCSGTNAVRYGTARAEWFLNLTVVLPNGEVVKTRRRARKSAAGFDTTKLFIGAEGTLGIVTEVTLRLAPLLPTKVAMAQFPNVEQAVSAVQEILNTPQGPHIQCVELLDDHMMAAINSAGLVDNPYPVQDTLFFKIQGDPASIKQTSKVVQDIVKKHGSLRFKFAATKDEADDLWQNRKYALMSSIAAFPGSRCWTTDVCVPVSRLPQLVYETKKDLADSGLRSTIVGHVGDGNFHALILFNNEEELEIVSQAVHRLVERAIALDGTCTGEHGVGVGKKEYLVNELGESTVELMRTIKRAVDPLNIMNPGKLYPDKKRN</sequence>
<comment type="subcellular location">
    <subcellularLocation>
        <location evidence="2">Mitochondrion</location>
    </subcellularLocation>
</comment>
<evidence type="ECO:0000256" key="2">
    <source>
        <dbReference type="ARBA" id="ARBA00004173"/>
    </source>
</evidence>
<dbReference type="Pfam" id="PF01565">
    <property type="entry name" value="FAD_binding_4"/>
    <property type="match status" value="1"/>
</dbReference>
<evidence type="ECO:0000256" key="1">
    <source>
        <dbReference type="ARBA" id="ARBA00001974"/>
    </source>
</evidence>
<proteinExistence type="inferred from homology"/>
<gene>
    <name evidence="13" type="ORF">BDQ12DRAFT_676669</name>
</gene>
<dbReference type="STRING" id="68775.A0A5C3MCR7"/>
<dbReference type="InterPro" id="IPR016171">
    <property type="entry name" value="Vanillyl_alc_oxidase_C-sub2"/>
</dbReference>
<keyword evidence="14" id="KW-1185">Reference proteome</keyword>
<organism evidence="13 14">
    <name type="scientific">Crucibulum laeve</name>
    <dbReference type="NCBI Taxonomy" id="68775"/>
    <lineage>
        <taxon>Eukaryota</taxon>
        <taxon>Fungi</taxon>
        <taxon>Dikarya</taxon>
        <taxon>Basidiomycota</taxon>
        <taxon>Agaricomycotina</taxon>
        <taxon>Agaricomycetes</taxon>
        <taxon>Agaricomycetidae</taxon>
        <taxon>Agaricales</taxon>
        <taxon>Agaricineae</taxon>
        <taxon>Nidulariaceae</taxon>
        <taxon>Crucibulum</taxon>
    </lineage>
</organism>
<comment type="similarity">
    <text evidence="3">Belongs to the FAD-binding oxidoreductase/transferase type 4 family.</text>
</comment>
<dbReference type="EC" id="1.1.2.4" evidence="9"/>
<dbReference type="SUPFAM" id="SSF55103">
    <property type="entry name" value="FAD-linked oxidases, C-terminal domain"/>
    <property type="match status" value="1"/>
</dbReference>
<protein>
    <recommendedName>
        <fullName evidence="9">D-lactate dehydrogenase (cytochrome)</fullName>
        <ecNumber evidence="9">1.1.2.4</ecNumber>
    </recommendedName>
</protein>
<evidence type="ECO:0000256" key="4">
    <source>
        <dbReference type="ARBA" id="ARBA00022630"/>
    </source>
</evidence>
<evidence type="ECO:0000256" key="11">
    <source>
        <dbReference type="SAM" id="MobiDB-lite"/>
    </source>
</evidence>
<name>A0A5C3MCR7_9AGAR</name>
<evidence type="ECO:0000256" key="3">
    <source>
        <dbReference type="ARBA" id="ARBA00008000"/>
    </source>
</evidence>
<dbReference type="FunFam" id="1.10.45.10:FF:000001">
    <property type="entry name" value="D-lactate dehydrogenase mitochondrial"/>
    <property type="match status" value="1"/>
</dbReference>
<keyword evidence="7" id="KW-0560">Oxidoreductase</keyword>
<feature type="domain" description="FAD-binding PCMH-type" evidence="12">
    <location>
        <begin position="150"/>
        <end position="333"/>
    </location>
</feature>
<dbReference type="InterPro" id="IPR016166">
    <property type="entry name" value="FAD-bd_PCMH"/>
</dbReference>
<dbReference type="InterPro" id="IPR006094">
    <property type="entry name" value="Oxid_FAD_bind_N"/>
</dbReference>
<dbReference type="InterPro" id="IPR016164">
    <property type="entry name" value="FAD-linked_Oxase-like_C"/>
</dbReference>
<feature type="compositionally biased region" description="Basic and acidic residues" evidence="11">
    <location>
        <begin position="136"/>
        <end position="150"/>
    </location>
</feature>
<dbReference type="InterPro" id="IPR016169">
    <property type="entry name" value="FAD-bd_PCMH_sub2"/>
</dbReference>
<dbReference type="FunFam" id="3.30.70.2740:FF:000001">
    <property type="entry name" value="D-lactate dehydrogenase mitochondrial"/>
    <property type="match status" value="1"/>
</dbReference>
<comment type="cofactor">
    <cofactor evidence="1">
        <name>FAD</name>
        <dbReference type="ChEBI" id="CHEBI:57692"/>
    </cofactor>
</comment>
<evidence type="ECO:0000256" key="8">
    <source>
        <dbReference type="ARBA" id="ARBA00023128"/>
    </source>
</evidence>
<reference evidence="13 14" key="1">
    <citation type="journal article" date="2019" name="Nat. Ecol. Evol.">
        <title>Megaphylogeny resolves global patterns of mushroom evolution.</title>
        <authorList>
            <person name="Varga T."/>
            <person name="Krizsan K."/>
            <person name="Foldi C."/>
            <person name="Dima B."/>
            <person name="Sanchez-Garcia M."/>
            <person name="Sanchez-Ramirez S."/>
            <person name="Szollosi G.J."/>
            <person name="Szarkandi J.G."/>
            <person name="Papp V."/>
            <person name="Albert L."/>
            <person name="Andreopoulos W."/>
            <person name="Angelini C."/>
            <person name="Antonin V."/>
            <person name="Barry K.W."/>
            <person name="Bougher N.L."/>
            <person name="Buchanan P."/>
            <person name="Buyck B."/>
            <person name="Bense V."/>
            <person name="Catcheside P."/>
            <person name="Chovatia M."/>
            <person name="Cooper J."/>
            <person name="Damon W."/>
            <person name="Desjardin D."/>
            <person name="Finy P."/>
            <person name="Geml J."/>
            <person name="Haridas S."/>
            <person name="Hughes K."/>
            <person name="Justo A."/>
            <person name="Karasinski D."/>
            <person name="Kautmanova I."/>
            <person name="Kiss B."/>
            <person name="Kocsube S."/>
            <person name="Kotiranta H."/>
            <person name="LaButti K.M."/>
            <person name="Lechner B.E."/>
            <person name="Liimatainen K."/>
            <person name="Lipzen A."/>
            <person name="Lukacs Z."/>
            <person name="Mihaltcheva S."/>
            <person name="Morgado L.N."/>
            <person name="Niskanen T."/>
            <person name="Noordeloos M.E."/>
            <person name="Ohm R.A."/>
            <person name="Ortiz-Santana B."/>
            <person name="Ovrebo C."/>
            <person name="Racz N."/>
            <person name="Riley R."/>
            <person name="Savchenko A."/>
            <person name="Shiryaev A."/>
            <person name="Soop K."/>
            <person name="Spirin V."/>
            <person name="Szebenyi C."/>
            <person name="Tomsovsky M."/>
            <person name="Tulloss R.E."/>
            <person name="Uehling J."/>
            <person name="Grigoriev I.V."/>
            <person name="Vagvolgyi C."/>
            <person name="Papp T."/>
            <person name="Martin F.M."/>
            <person name="Miettinen O."/>
            <person name="Hibbett D.S."/>
            <person name="Nagy L.G."/>
        </authorList>
    </citation>
    <scope>NUCLEOTIDE SEQUENCE [LARGE SCALE GENOMIC DNA]</scope>
    <source>
        <strain evidence="13 14">CBS 166.37</strain>
    </source>
</reference>
<dbReference type="GO" id="GO:0071949">
    <property type="term" value="F:FAD binding"/>
    <property type="evidence" value="ECO:0007669"/>
    <property type="project" value="InterPro"/>
</dbReference>
<evidence type="ECO:0000256" key="9">
    <source>
        <dbReference type="ARBA" id="ARBA00038897"/>
    </source>
</evidence>
<keyword evidence="4" id="KW-0285">Flavoprotein</keyword>
<comment type="catalytic activity">
    <reaction evidence="10">
        <text>(R)-lactate + 2 Fe(III)-[cytochrome c] = 2 Fe(II)-[cytochrome c] + pyruvate + 2 H(+)</text>
        <dbReference type="Rhea" id="RHEA:13521"/>
        <dbReference type="Rhea" id="RHEA-COMP:10350"/>
        <dbReference type="Rhea" id="RHEA-COMP:14399"/>
        <dbReference type="ChEBI" id="CHEBI:15361"/>
        <dbReference type="ChEBI" id="CHEBI:15378"/>
        <dbReference type="ChEBI" id="CHEBI:16004"/>
        <dbReference type="ChEBI" id="CHEBI:29033"/>
        <dbReference type="ChEBI" id="CHEBI:29034"/>
        <dbReference type="EC" id="1.1.2.4"/>
    </reaction>
</comment>
<feature type="region of interest" description="Disordered" evidence="11">
    <location>
        <begin position="132"/>
        <end position="155"/>
    </location>
</feature>
<keyword evidence="5" id="KW-0274">FAD</keyword>
<dbReference type="GO" id="GO:0005739">
    <property type="term" value="C:mitochondrion"/>
    <property type="evidence" value="ECO:0007669"/>
    <property type="project" value="UniProtKB-SubCell"/>
</dbReference>
<dbReference type="InterPro" id="IPR004113">
    <property type="entry name" value="FAD-bd_oxidored_4_C"/>
</dbReference>
<dbReference type="OrthoDB" id="7786253at2759"/>
<dbReference type="EMBL" id="ML213592">
    <property type="protein sequence ID" value="TFK42707.1"/>
    <property type="molecule type" value="Genomic_DNA"/>
</dbReference>
<dbReference type="PANTHER" id="PTHR11748:SF111">
    <property type="entry name" value="D-LACTATE DEHYDROGENASE, MITOCHONDRIAL-RELATED"/>
    <property type="match status" value="1"/>
</dbReference>